<accession>A0ABQ1YPW6</accession>
<evidence type="ECO:0000256" key="7">
    <source>
        <dbReference type="ARBA" id="ARBA00023264"/>
    </source>
</evidence>
<evidence type="ECO:0000313" key="11">
    <source>
        <dbReference type="Proteomes" id="UP000659344"/>
    </source>
</evidence>
<evidence type="ECO:0000256" key="6">
    <source>
        <dbReference type="ARBA" id="ARBA00023209"/>
    </source>
</evidence>
<dbReference type="NCBIfam" id="NF003199">
    <property type="entry name" value="PRK04169.1-3"/>
    <property type="match status" value="1"/>
</dbReference>
<evidence type="ECO:0000256" key="5">
    <source>
        <dbReference type="ARBA" id="ARBA00023098"/>
    </source>
</evidence>
<organism evidence="10 11">
    <name type="scientific">Paenibacillus segetis</name>
    <dbReference type="NCBI Taxonomy" id="1325360"/>
    <lineage>
        <taxon>Bacteria</taxon>
        <taxon>Bacillati</taxon>
        <taxon>Bacillota</taxon>
        <taxon>Bacilli</taxon>
        <taxon>Bacillales</taxon>
        <taxon>Paenibacillaceae</taxon>
        <taxon>Paenibacillus</taxon>
    </lineage>
</organism>
<keyword evidence="2 9" id="KW-0808">Transferase</keyword>
<name>A0ABQ1YPW6_9BACL</name>
<dbReference type="NCBIfam" id="NF003197">
    <property type="entry name" value="PRK04169.1-1"/>
    <property type="match status" value="1"/>
</dbReference>
<evidence type="ECO:0000256" key="8">
    <source>
        <dbReference type="ARBA" id="ARBA00048318"/>
    </source>
</evidence>
<reference evidence="11" key="1">
    <citation type="journal article" date="2019" name="Int. J. Syst. Evol. Microbiol.">
        <title>The Global Catalogue of Microorganisms (GCM) 10K type strain sequencing project: providing services to taxonomists for standard genome sequencing and annotation.</title>
        <authorList>
            <consortium name="The Broad Institute Genomics Platform"/>
            <consortium name="The Broad Institute Genome Sequencing Center for Infectious Disease"/>
            <person name="Wu L."/>
            <person name="Ma J."/>
        </authorList>
    </citation>
    <scope>NUCLEOTIDE SEQUENCE [LARGE SCALE GENOMIC DNA]</scope>
    <source>
        <strain evidence="11">CGMCC 1.12769</strain>
    </source>
</reference>
<dbReference type="HAMAP" id="MF_00112">
    <property type="entry name" value="GGGP_HepGP_synthase"/>
    <property type="match status" value="1"/>
</dbReference>
<dbReference type="Gene3D" id="3.20.20.390">
    <property type="entry name" value="FMN-linked oxidoreductases"/>
    <property type="match status" value="1"/>
</dbReference>
<keyword evidence="7 9" id="KW-1208">Phospholipid metabolism</keyword>
<keyword evidence="11" id="KW-1185">Reference proteome</keyword>
<keyword evidence="3 9" id="KW-0479">Metal-binding</keyword>
<comment type="function">
    <text evidence="9">Prenyltransferase that catalyzes in vivo the transfer of the heptaprenyl moiety of heptaprenyl pyrophosphate (HepPP; 35 carbon atoms) to the C3 hydroxyl of sn-glycerol-1-phosphate (G1P), producing heptaprenylglyceryl phosphate (HepGP). This reaction is an ether-bond-formation step in the biosynthesis of archaea-type G1P-based membrane lipids found in Bacillales.</text>
</comment>
<dbReference type="PANTHER" id="PTHR40029">
    <property type="match status" value="1"/>
</dbReference>
<dbReference type="NCBIfam" id="TIGR01768">
    <property type="entry name" value="GGGP-family"/>
    <property type="match status" value="1"/>
</dbReference>
<dbReference type="InterPro" id="IPR008205">
    <property type="entry name" value="GGGP_HepGP_synthase"/>
</dbReference>
<evidence type="ECO:0000256" key="9">
    <source>
        <dbReference type="HAMAP-Rule" id="MF_00112"/>
    </source>
</evidence>
<comment type="similarity">
    <text evidence="9">Belongs to the GGGP/HepGP synthase family. Group I subfamily.</text>
</comment>
<keyword evidence="5 9" id="KW-0443">Lipid metabolism</keyword>
<proteinExistence type="inferred from homology"/>
<comment type="pathway">
    <text evidence="9">Membrane lipid metabolism; glycerophospholipid metabolism.</text>
</comment>
<comment type="subunit">
    <text evidence="9">Homodimer.</text>
</comment>
<dbReference type="CDD" id="cd02812">
    <property type="entry name" value="PcrB_like"/>
    <property type="match status" value="1"/>
</dbReference>
<evidence type="ECO:0000313" key="10">
    <source>
        <dbReference type="EMBL" id="GGH33373.1"/>
    </source>
</evidence>
<feature type="binding site" evidence="9">
    <location>
        <position position="190"/>
    </location>
    <ligand>
        <name>sn-glycerol 1-phosphate</name>
        <dbReference type="ChEBI" id="CHEBI:57685"/>
    </ligand>
</feature>
<dbReference type="InterPro" id="IPR039074">
    <property type="entry name" value="GGGP/HepGP_synthase_I"/>
</dbReference>
<dbReference type="InterPro" id="IPR038597">
    <property type="entry name" value="GGGP/HepGP_synthase_sf"/>
</dbReference>
<dbReference type="EC" id="2.5.1.n9" evidence="9"/>
<feature type="binding site" evidence="9">
    <location>
        <begin position="210"/>
        <end position="211"/>
    </location>
    <ligand>
        <name>sn-glycerol 1-phosphate</name>
        <dbReference type="ChEBI" id="CHEBI:57685"/>
    </ligand>
</feature>
<comment type="caution">
    <text evidence="10">The sequence shown here is derived from an EMBL/GenBank/DDBJ whole genome shotgun (WGS) entry which is preliminary data.</text>
</comment>
<evidence type="ECO:0000256" key="4">
    <source>
        <dbReference type="ARBA" id="ARBA00022842"/>
    </source>
</evidence>
<dbReference type="Pfam" id="PF01884">
    <property type="entry name" value="PcrB"/>
    <property type="match status" value="1"/>
</dbReference>
<gene>
    <name evidence="9 10" type="primary">pcrB</name>
    <name evidence="10" type="ORF">GCM10008013_38430</name>
</gene>
<dbReference type="PANTHER" id="PTHR40029:SF2">
    <property type="entry name" value="HEPTAPRENYLGLYCERYL PHOSPHATE SYNTHASE"/>
    <property type="match status" value="1"/>
</dbReference>
<dbReference type="Proteomes" id="UP000659344">
    <property type="component" value="Unassembled WGS sequence"/>
</dbReference>
<comment type="cofactor">
    <cofactor evidence="9">
        <name>Mg(2+)</name>
        <dbReference type="ChEBI" id="CHEBI:18420"/>
    </cofactor>
</comment>
<comment type="catalytic activity">
    <reaction evidence="8 9">
        <text>sn-glycerol 1-phosphate + all-trans-heptaprenyl diphosphate = 3-heptaprenyl-sn-glycero-1-phosphate + diphosphate</text>
        <dbReference type="Rhea" id="RHEA:33495"/>
        <dbReference type="ChEBI" id="CHEBI:33019"/>
        <dbReference type="ChEBI" id="CHEBI:57685"/>
        <dbReference type="ChEBI" id="CHEBI:58206"/>
        <dbReference type="ChEBI" id="CHEBI:64781"/>
        <dbReference type="EC" id="2.5.1.n9"/>
    </reaction>
</comment>
<protein>
    <recommendedName>
        <fullName evidence="9">Heptaprenylglyceryl phosphate synthase</fullName>
        <shortName evidence="9">HepGP synthase</shortName>
        <ecNumber evidence="9">2.5.1.n9</ecNumber>
    </recommendedName>
    <alternativeName>
        <fullName evidence="9">Glycerol-1-phosphate heptaprenyltransferase</fullName>
    </alternativeName>
</protein>
<keyword evidence="6 9" id="KW-0594">Phospholipid biosynthesis</keyword>
<comment type="caution">
    <text evidence="9">Lacks conserved residue(s) required for the propagation of feature annotation.</text>
</comment>
<evidence type="ECO:0000256" key="2">
    <source>
        <dbReference type="ARBA" id="ARBA00022679"/>
    </source>
</evidence>
<evidence type="ECO:0000256" key="3">
    <source>
        <dbReference type="ARBA" id="ARBA00022723"/>
    </source>
</evidence>
<dbReference type="EMBL" id="BMFT01000002">
    <property type="protein sequence ID" value="GGH33373.1"/>
    <property type="molecule type" value="Genomic_DNA"/>
</dbReference>
<feature type="binding site" evidence="9">
    <location>
        <begin position="160"/>
        <end position="165"/>
    </location>
    <ligand>
        <name>sn-glycerol 1-phosphate</name>
        <dbReference type="ChEBI" id="CHEBI:57685"/>
    </ligand>
</feature>
<feature type="binding site" evidence="9">
    <location>
        <position position="41"/>
    </location>
    <ligand>
        <name>Mg(2+)</name>
        <dbReference type="ChEBI" id="CHEBI:18420"/>
    </ligand>
</feature>
<evidence type="ECO:0000256" key="1">
    <source>
        <dbReference type="ARBA" id="ARBA00022516"/>
    </source>
</evidence>
<dbReference type="SUPFAM" id="SSF51395">
    <property type="entry name" value="FMN-linked oxidoreductases"/>
    <property type="match status" value="1"/>
</dbReference>
<feature type="binding site" evidence="9">
    <location>
        <position position="15"/>
    </location>
    <ligand>
        <name>Mg(2+)</name>
        <dbReference type="ChEBI" id="CHEBI:18420"/>
    </ligand>
</feature>
<feature type="binding site" evidence="9">
    <location>
        <position position="13"/>
    </location>
    <ligand>
        <name>sn-glycerol 1-phosphate</name>
        <dbReference type="ChEBI" id="CHEBI:57685"/>
    </ligand>
</feature>
<keyword evidence="4 9" id="KW-0460">Magnesium</keyword>
<sequence>MKQIMQSWRHVFKLDPDRPLCDEALEAICMSHTDAVMVGGSSGVTYENTSELLSRLRQYEVPCVLEVSDLEAIVPGFDAYMIPMVLNTEQTDWIIGHHVRAVEQYGYLIPWDRLIPEGYIILNPDCTAAKVSKALASTTASEAAAYAQVADKMLQLPIVYLEYSGTFGDMELVSDVRRKLDDSRLFYGGGIIDANTARLAAAVCDTIVVGNAIYNNLEQALTTVSAVKRRN</sequence>
<keyword evidence="1 9" id="KW-0444">Lipid biosynthesis</keyword>